<dbReference type="SUPFAM" id="SSF57184">
    <property type="entry name" value="Growth factor receptor domain"/>
    <property type="match status" value="2"/>
</dbReference>
<dbReference type="SUPFAM" id="SSF50494">
    <property type="entry name" value="Trypsin-like serine proteases"/>
    <property type="match status" value="2"/>
</dbReference>
<keyword evidence="1" id="KW-1015">Disulfide bond</keyword>
<dbReference type="GO" id="GO:0004252">
    <property type="term" value="F:serine-type endopeptidase activity"/>
    <property type="evidence" value="ECO:0007669"/>
    <property type="project" value="InterPro"/>
</dbReference>
<protein>
    <submittedName>
        <fullName evidence="5">ATPase associated with various cellular activities AAA_5 isoform B</fullName>
    </submittedName>
</protein>
<dbReference type="InterPro" id="IPR033116">
    <property type="entry name" value="TRYPSIN_SER"/>
</dbReference>
<dbReference type="CDD" id="cd00009">
    <property type="entry name" value="AAA"/>
    <property type="match status" value="1"/>
</dbReference>
<dbReference type="SMART" id="SM00020">
    <property type="entry name" value="Tryp_SPc"/>
    <property type="match status" value="2"/>
</dbReference>
<dbReference type="Gene3D" id="3.40.50.300">
    <property type="entry name" value="P-loop containing nucleotide triphosphate hydrolases"/>
    <property type="match status" value="1"/>
</dbReference>
<dbReference type="PROSITE" id="PS00135">
    <property type="entry name" value="TRYPSIN_SER"/>
    <property type="match status" value="2"/>
</dbReference>
<dbReference type="PROSITE" id="PS50240">
    <property type="entry name" value="TRYPSIN_DOM"/>
    <property type="match status" value="2"/>
</dbReference>
<dbReference type="PRINTS" id="PR00722">
    <property type="entry name" value="CHYMOTRYPSIN"/>
</dbReference>
<evidence type="ECO:0000259" key="4">
    <source>
        <dbReference type="PROSITE" id="PS50240"/>
    </source>
</evidence>
<keyword evidence="2" id="KW-0645">Protease</keyword>
<evidence type="ECO:0000256" key="2">
    <source>
        <dbReference type="RuleBase" id="RU363034"/>
    </source>
</evidence>
<dbReference type="InterPro" id="IPR050513">
    <property type="entry name" value="RavA_ATPases"/>
</dbReference>
<dbReference type="OrthoDB" id="47330at2759"/>
<gene>
    <name evidence="5" type="ORF">C2E21_4612</name>
</gene>
<sequence length="1543" mass="165007">MSAVTMAAVAAGAAAAGWAAASARQGPTHTPAPRRRVPRRAAVRASPPGPSGGGFDSLGSADSTVRQVSQLQKGENNFKAQLDSLKAAALDANAAAVAAAQQAASGSGRLPHGQAGDGGLRARLEGAVAAMQAGLIERDTEVRLLLLAALSGEHILYIGPPGTAKSELGRRLSRLCHGVYFERLLTRFSVPEELFGPLSMRALEEDKYIRQTSGYLPDATVAFVDEIFKANSAILNTLLTLLNERLFDNGSSRVHVPLLCLVGASNELPESEELDALYDRFLLRRRVQQVSQAGLLDMLGNGGGRKQAIALRSPGTQGLQSVDDPADQPLLTADDFNHTRERALDAVEVPPSVLQLIADLRTYLQDKCEPPVYVSDRRLVKAVALMQVAAYTSGRSRVSEYDCLLLRHILWQRPDEAERIYDWLLNNLASDDGLQQLQFILNGMFGRACKNLGNAEATAMLVSEVGDVRDTLVNKLAGVYSAMEGGFPAVTGNLWLGQDEAQAVASALLPKLEKSRKEVEDLLFEVVTLEEALRRSVPPAILAETMPQHWAAFVRNAPIDQLSWGTRQAPSQRQPFAAPGSGQPQASYTSGSATALYYGRQQAQPPAADGQQAGQQQQQQQQQPPMRPAVLLTALLLGAAAASAAQPTRKLAQAVGPSVVHGQDSARVGWYVSLGYQESNGNWASFCGGQLITQTTVLTAAHCVFNRQGVLSPPKTVAIGIRNLVTDKPGVDYDLADVVNTIVHPRYGAGPQGQFIAQGFDIALLQLNPATVSGKNELVALPAYVSKPRNPLADGTRLQAIGFGNLGNGTYPDVLQRTTLVLEPLETCNQGWAGLPNLVNFFESTGICAGSPPTNRFTDVCDGDSGGPMYAPRTAGRPYDTAIGLTSYGIPCGGLYNKTEYGPPGVYTNIAQLRRWVDANLACLAQNKTCPWGGTCFDSPANGCATCQPGLPPPGQRSTYPTACASCAVPGYVVDDAGQCRPKDCRDVINRCIECSRPGRHQRHGQPQFECAACRFGYKVVNNECVPKTCLDWDRGCAQCNMTNPIMCTACKRHHVLDPATGKCVRLHVLQAWQRIRCFFSSVDAAAGPAVMPIADGQLLHGAASRRMRPASMLTVFLLFWAAAASAANPTRKLAQMVAPAIVNGKDSARVGWYVSLGRKLPNGGWASYCGGMLITQTVVLTAAHCAFNAEDNVVRPPATVAIGMRSRDNSSQVNVATVKRTIPHPRYQPGPGSRFATLGFDIALLELDPTTVSDKNELVALPAYVPKPSNPVPAGTRLALIGLGDLGNGTVPNTLQRTDVLLSPLETCNEAYANWADVADFFTSTAICAGPPRTNRFTDACPGDSGGPLYAPRTAGRPYDTAIGLVSYGEDCDILYDKTRYGRPGVYTNIAQLRPWVNANLACLAQNKTCPWGGTCFEYPANGCATCQPGIGGNPTFCATCKVAGYVVDTDNQSRQLGQCRPKDCRDVVKHCIACSRRSPFQCAACNYGYKVVNNQCVLKTCLDYDRGCSQCDPATPVICAACKRYHTLDPATGQCLGTGRV</sequence>
<dbReference type="Gene3D" id="2.40.10.10">
    <property type="entry name" value="Trypsin-like serine proteases"/>
    <property type="match status" value="3"/>
</dbReference>
<evidence type="ECO:0000313" key="5">
    <source>
        <dbReference type="EMBL" id="PRW56635.1"/>
    </source>
</evidence>
<dbReference type="Pfam" id="PF20030">
    <property type="entry name" value="bpMoxR"/>
    <property type="match status" value="1"/>
</dbReference>
<dbReference type="CDD" id="cd00190">
    <property type="entry name" value="Tryp_SPc"/>
    <property type="match status" value="2"/>
</dbReference>
<feature type="compositionally biased region" description="Basic residues" evidence="3">
    <location>
        <begin position="32"/>
        <end position="42"/>
    </location>
</feature>
<evidence type="ECO:0000256" key="3">
    <source>
        <dbReference type="SAM" id="MobiDB-lite"/>
    </source>
</evidence>
<dbReference type="PANTHER" id="PTHR32204">
    <property type="entry name" value="ATPASE RAVA"/>
    <property type="match status" value="1"/>
</dbReference>
<dbReference type="InterPro" id="IPR009030">
    <property type="entry name" value="Growth_fac_rcpt_cys_sf"/>
</dbReference>
<dbReference type="PANTHER" id="PTHR32204:SF0">
    <property type="entry name" value="ATPASE RAVA"/>
    <property type="match status" value="1"/>
</dbReference>
<name>A0A2P6TRF0_CHLSO</name>
<dbReference type="InterPro" id="IPR027417">
    <property type="entry name" value="P-loop_NTPase"/>
</dbReference>
<dbReference type="EMBL" id="LHPG02000008">
    <property type="protein sequence ID" value="PRW56635.1"/>
    <property type="molecule type" value="Genomic_DNA"/>
</dbReference>
<dbReference type="InterPro" id="IPR018114">
    <property type="entry name" value="TRYPSIN_HIS"/>
</dbReference>
<comment type="caution">
    <text evidence="5">The sequence shown here is derived from an EMBL/GenBank/DDBJ whole genome shotgun (WGS) entry which is preliminary data.</text>
</comment>
<reference evidence="5 6" key="1">
    <citation type="journal article" date="2018" name="Plant J.">
        <title>Genome sequences of Chlorella sorokiniana UTEX 1602 and Micractinium conductrix SAG 241.80: implications to maltose excretion by a green alga.</title>
        <authorList>
            <person name="Arriola M.B."/>
            <person name="Velmurugan N."/>
            <person name="Zhang Y."/>
            <person name="Plunkett M.H."/>
            <person name="Hondzo H."/>
            <person name="Barney B.M."/>
        </authorList>
    </citation>
    <scope>NUCLEOTIDE SEQUENCE [LARGE SCALE GENOMIC DNA]</scope>
    <source>
        <strain evidence="6">UTEX 1602</strain>
    </source>
</reference>
<dbReference type="Pfam" id="PF00089">
    <property type="entry name" value="Trypsin"/>
    <property type="match status" value="2"/>
</dbReference>
<organism evidence="5 6">
    <name type="scientific">Chlorella sorokiniana</name>
    <name type="common">Freshwater green alga</name>
    <dbReference type="NCBI Taxonomy" id="3076"/>
    <lineage>
        <taxon>Eukaryota</taxon>
        <taxon>Viridiplantae</taxon>
        <taxon>Chlorophyta</taxon>
        <taxon>core chlorophytes</taxon>
        <taxon>Trebouxiophyceae</taxon>
        <taxon>Chlorellales</taxon>
        <taxon>Chlorellaceae</taxon>
        <taxon>Chlorella clade</taxon>
        <taxon>Chlorella</taxon>
    </lineage>
</organism>
<dbReference type="SUPFAM" id="SSF52540">
    <property type="entry name" value="P-loop containing nucleoside triphosphate hydrolases"/>
    <property type="match status" value="1"/>
</dbReference>
<keyword evidence="2" id="KW-0720">Serine protease</keyword>
<dbReference type="InterPro" id="IPR001254">
    <property type="entry name" value="Trypsin_dom"/>
</dbReference>
<dbReference type="InterPro" id="IPR045427">
    <property type="entry name" value="MoxR"/>
</dbReference>
<dbReference type="GO" id="GO:0006508">
    <property type="term" value="P:proteolysis"/>
    <property type="evidence" value="ECO:0007669"/>
    <property type="project" value="UniProtKB-KW"/>
</dbReference>
<proteinExistence type="predicted"/>
<evidence type="ECO:0000256" key="1">
    <source>
        <dbReference type="ARBA" id="ARBA00023157"/>
    </source>
</evidence>
<feature type="domain" description="Peptidase S1" evidence="4">
    <location>
        <begin position="1142"/>
        <end position="1403"/>
    </location>
</feature>
<feature type="region of interest" description="Disordered" evidence="3">
    <location>
        <begin position="565"/>
        <end position="589"/>
    </location>
</feature>
<dbReference type="Proteomes" id="UP000239899">
    <property type="component" value="Unassembled WGS sequence"/>
</dbReference>
<dbReference type="InterPro" id="IPR001314">
    <property type="entry name" value="Peptidase_S1A"/>
</dbReference>
<feature type="domain" description="Peptidase S1" evidence="4">
    <location>
        <begin position="659"/>
        <end position="922"/>
    </location>
</feature>
<feature type="compositionally biased region" description="Polar residues" evidence="3">
    <location>
        <begin position="565"/>
        <end position="574"/>
    </location>
</feature>
<accession>A0A2P6TRF0</accession>
<dbReference type="InterPro" id="IPR043504">
    <property type="entry name" value="Peptidase_S1_PA_chymotrypsin"/>
</dbReference>
<evidence type="ECO:0000313" key="6">
    <source>
        <dbReference type="Proteomes" id="UP000239899"/>
    </source>
</evidence>
<feature type="region of interest" description="Disordered" evidence="3">
    <location>
        <begin position="602"/>
        <end position="625"/>
    </location>
</feature>
<keyword evidence="6" id="KW-1185">Reference proteome</keyword>
<dbReference type="STRING" id="3076.A0A2P6TRF0"/>
<dbReference type="InterPro" id="IPR009003">
    <property type="entry name" value="Peptidase_S1_PA"/>
</dbReference>
<dbReference type="PROSITE" id="PS00134">
    <property type="entry name" value="TRYPSIN_HIS"/>
    <property type="match status" value="2"/>
</dbReference>
<dbReference type="InterPro" id="IPR041538">
    <property type="entry name" value="RavA-like_AAA_lid"/>
</dbReference>
<dbReference type="Pfam" id="PF17868">
    <property type="entry name" value="AAA_lid_8"/>
    <property type="match status" value="1"/>
</dbReference>
<feature type="region of interest" description="Disordered" evidence="3">
    <location>
        <begin position="20"/>
        <end position="66"/>
    </location>
</feature>
<keyword evidence="2" id="KW-0378">Hydrolase</keyword>